<dbReference type="Proteomes" id="UP000321301">
    <property type="component" value="Unassembled WGS sequence"/>
</dbReference>
<dbReference type="EMBL" id="BJYV01000018">
    <property type="protein sequence ID" value="GEO22907.1"/>
    <property type="molecule type" value="Genomic_DNA"/>
</dbReference>
<proteinExistence type="predicted"/>
<name>A0A512CFB8_9BACT</name>
<accession>A0A512CFB8</accession>
<gene>
    <name evidence="1" type="ORF">CQA01_34410</name>
</gene>
<sequence>MNWKKCWLLPFVYLLLVNDLTIQDFAFQEVGKGMEPFALQPFSEQENVVSNGLDLEALWDFFAYESGGDAIELDDFVY</sequence>
<organism evidence="1 2">
    <name type="scientific">Cyclobacterium qasimii</name>
    <dbReference type="NCBI Taxonomy" id="1350429"/>
    <lineage>
        <taxon>Bacteria</taxon>
        <taxon>Pseudomonadati</taxon>
        <taxon>Bacteroidota</taxon>
        <taxon>Cytophagia</taxon>
        <taxon>Cytophagales</taxon>
        <taxon>Cyclobacteriaceae</taxon>
        <taxon>Cyclobacterium</taxon>
    </lineage>
</organism>
<evidence type="ECO:0000313" key="2">
    <source>
        <dbReference type="Proteomes" id="UP000321301"/>
    </source>
</evidence>
<comment type="caution">
    <text evidence="1">The sequence shown here is derived from an EMBL/GenBank/DDBJ whole genome shotgun (WGS) entry which is preliminary data.</text>
</comment>
<protein>
    <submittedName>
        <fullName evidence="1">Uncharacterized protein</fullName>
    </submittedName>
</protein>
<evidence type="ECO:0000313" key="1">
    <source>
        <dbReference type="EMBL" id="GEO22907.1"/>
    </source>
</evidence>
<dbReference type="RefSeq" id="WP_020891126.1">
    <property type="nucleotide sequence ID" value="NZ_BJYV01000018.1"/>
</dbReference>
<reference evidence="1 2" key="1">
    <citation type="submission" date="2019-07" db="EMBL/GenBank/DDBJ databases">
        <title>Whole genome shotgun sequence of Cyclobacterium qasimii NBRC 106168.</title>
        <authorList>
            <person name="Hosoyama A."/>
            <person name="Uohara A."/>
            <person name="Ohji S."/>
            <person name="Ichikawa N."/>
        </authorList>
    </citation>
    <scope>NUCLEOTIDE SEQUENCE [LARGE SCALE GENOMIC DNA]</scope>
    <source>
        <strain evidence="1 2">NBRC 106168</strain>
    </source>
</reference>
<dbReference type="AlphaFoldDB" id="A0A512CFB8"/>
<keyword evidence="2" id="KW-1185">Reference proteome</keyword>